<feature type="compositionally biased region" description="Basic and acidic residues" evidence="1">
    <location>
        <begin position="502"/>
        <end position="523"/>
    </location>
</feature>
<dbReference type="Gene3D" id="3.30.930.10">
    <property type="entry name" value="Bira Bifunctional Protein, Domain 2"/>
    <property type="match status" value="1"/>
</dbReference>
<accession>A0ABP0B203</accession>
<keyword evidence="4" id="KW-1185">Reference proteome</keyword>
<dbReference type="InterPro" id="IPR045864">
    <property type="entry name" value="aa-tRNA-synth_II/BPL/LPL"/>
</dbReference>
<evidence type="ECO:0000259" key="2">
    <source>
        <dbReference type="PROSITE" id="PS51733"/>
    </source>
</evidence>
<dbReference type="SUPFAM" id="SSF55681">
    <property type="entry name" value="Class II aaRS and biotin synthetases"/>
    <property type="match status" value="1"/>
</dbReference>
<dbReference type="Proteomes" id="UP001642405">
    <property type="component" value="Unassembled WGS sequence"/>
</dbReference>
<dbReference type="SUPFAM" id="SSF52317">
    <property type="entry name" value="Class I glutamine amidotransferase-like"/>
    <property type="match status" value="2"/>
</dbReference>
<dbReference type="CDD" id="cd03144">
    <property type="entry name" value="GATase1_ScBLP_like"/>
    <property type="match status" value="1"/>
</dbReference>
<dbReference type="InterPro" id="IPR004143">
    <property type="entry name" value="BPL_LPL_catalytic"/>
</dbReference>
<protein>
    <submittedName>
        <fullName evidence="3">Biotin holocarboxylase synthetase</fullName>
    </submittedName>
</protein>
<gene>
    <name evidence="3" type="primary">BPL1</name>
    <name evidence="3" type="ORF">SCUCBS95973_001839</name>
</gene>
<dbReference type="InterPro" id="IPR029062">
    <property type="entry name" value="Class_I_gatase-like"/>
</dbReference>
<dbReference type="EMBL" id="CAWUHB010000007">
    <property type="protein sequence ID" value="CAK7213564.1"/>
    <property type="molecule type" value="Genomic_DNA"/>
</dbReference>
<feature type="domain" description="BPL/LPL catalytic" evidence="2">
    <location>
        <begin position="586"/>
        <end position="811"/>
    </location>
</feature>
<proteinExistence type="predicted"/>
<feature type="compositionally biased region" description="Low complexity" evidence="1">
    <location>
        <begin position="427"/>
        <end position="440"/>
    </location>
</feature>
<dbReference type="Pfam" id="PF03099">
    <property type="entry name" value="BPL_LplA_LipB"/>
    <property type="match status" value="1"/>
</dbReference>
<organism evidence="3 4">
    <name type="scientific">Sporothrix curviconia</name>
    <dbReference type="NCBI Taxonomy" id="1260050"/>
    <lineage>
        <taxon>Eukaryota</taxon>
        <taxon>Fungi</taxon>
        <taxon>Dikarya</taxon>
        <taxon>Ascomycota</taxon>
        <taxon>Pezizomycotina</taxon>
        <taxon>Sordariomycetes</taxon>
        <taxon>Sordariomycetidae</taxon>
        <taxon>Ophiostomatales</taxon>
        <taxon>Ophiostomataceae</taxon>
        <taxon>Sporothrix</taxon>
    </lineage>
</organism>
<evidence type="ECO:0000313" key="3">
    <source>
        <dbReference type="EMBL" id="CAK7213564.1"/>
    </source>
</evidence>
<evidence type="ECO:0000313" key="4">
    <source>
        <dbReference type="Proteomes" id="UP001642405"/>
    </source>
</evidence>
<dbReference type="Gene3D" id="3.40.50.880">
    <property type="match status" value="1"/>
</dbReference>
<dbReference type="PANTHER" id="PTHR12835:SF5">
    <property type="entry name" value="BIOTIN--PROTEIN LIGASE"/>
    <property type="match status" value="1"/>
</dbReference>
<comment type="caution">
    <text evidence="3">The sequence shown here is derived from an EMBL/GenBank/DDBJ whole genome shotgun (WGS) entry which is preliminary data.</text>
</comment>
<sequence length="909" mass="99413">MPQRKLNVLVYAGSGTTSESVRHCLLTLRRLLYPNYAVIPVTEDALVKEPWQATCALLVIPGGADMGYSRVLNGAGNRRIAQYVRAGGRYLGLCAGGYYGSGRCEFEVGNKPLEVVGRRELGLFRGTCRGGAYPGFAYKSEAGARAVQLTVHGEAFAAKGAKDKEKKAAAAELPTAAYSYYNGGGVFVDAKSADNVQVLASYPDDIAVDGGKGRAAIIYCSVGEGAAILTGPHPEFEPANLSERPDLPHYDELLRTLRKDDESQARVKLFKACLAKLGLELGNGSAIQPRLTALHITTLYPDEVQELMYRWEEIMAKKGDNSFIRGENDNFRVLHPDSGPLAWPAQANVAAPLDQDDSVDQGYGQSNQKRFSSGMLMDLADRALRYPKLSELIGRVAAGTAPASETEMFRSILEAIANHEEEGQDNSSSNPAAVAASLSSSSTSEWRESWRKHRSAFDRIIEAIYQAVGRAVLGHPDDVPKMDLEMKQEMWSSLVHSWEDKRRREEEESRARDENGEIIPRSELDEDTAGRLMQLVDEVAGDDTDDGTIKKIVIYEGGWPSKVAVFDCSVFYQSLAHYRDALLSNNNVYSPDEDLEWGNQLMYAKVTTSTNTLLEKNPKLLATLPTGFTVTATRQLAARGRGSNVWLAPEGQLILSTVINHPHRFGSGSGLGGTSGNRPVVFIQYLAAIAIVEAIHAYAPGFEALDVKLKWPNDIYALDTTSGDAKPGYVKIGGILSYCAFQNGHYQVVLGIGLNAVNRRPTTSLEALVPPALREKMLGSAASSTNKEVINNDKLLACVLVHLEALYKQFCRQGFAGELEHLYYRHWLHTNQIVTLEAVAGTPRARVLGISADWGLLQVAEVVQTVGASSLRGGEGEDDTQERLTGRVWKLQSDENSFDYWKGLVRTKT</sequence>
<dbReference type="InterPro" id="IPR019197">
    <property type="entry name" value="Biotin-prot_ligase_N"/>
</dbReference>
<name>A0ABP0B203_9PEZI</name>
<feature type="region of interest" description="Disordered" evidence="1">
    <location>
        <begin position="502"/>
        <end position="524"/>
    </location>
</feature>
<evidence type="ECO:0000256" key="1">
    <source>
        <dbReference type="SAM" id="MobiDB-lite"/>
    </source>
</evidence>
<dbReference type="Pfam" id="PF09825">
    <property type="entry name" value="BPL_N"/>
    <property type="match status" value="1"/>
</dbReference>
<dbReference type="PROSITE" id="PS51733">
    <property type="entry name" value="BPL_LPL_CATALYTIC"/>
    <property type="match status" value="1"/>
</dbReference>
<reference evidence="3 4" key="1">
    <citation type="submission" date="2024-01" db="EMBL/GenBank/DDBJ databases">
        <authorList>
            <person name="Allen C."/>
            <person name="Tagirdzhanova G."/>
        </authorList>
    </citation>
    <scope>NUCLEOTIDE SEQUENCE [LARGE SCALE GENOMIC DNA]</scope>
</reference>
<feature type="region of interest" description="Disordered" evidence="1">
    <location>
        <begin position="420"/>
        <end position="440"/>
    </location>
</feature>
<dbReference type="PANTHER" id="PTHR12835">
    <property type="entry name" value="BIOTIN PROTEIN LIGASE"/>
    <property type="match status" value="1"/>
</dbReference>